<feature type="transmembrane region" description="Helical" evidence="1">
    <location>
        <begin position="98"/>
        <end position="121"/>
    </location>
</feature>
<dbReference type="Gene3D" id="1.20.1250.20">
    <property type="entry name" value="MFS general substrate transporter like domains"/>
    <property type="match status" value="1"/>
</dbReference>
<dbReference type="PANTHER" id="PTHR43129:SF1">
    <property type="entry name" value="FOSMIDOMYCIN RESISTANCE PROTEIN"/>
    <property type="match status" value="1"/>
</dbReference>
<keyword evidence="1" id="KW-0812">Transmembrane</keyword>
<keyword evidence="1" id="KW-1133">Transmembrane helix</keyword>
<evidence type="ECO:0000256" key="1">
    <source>
        <dbReference type="SAM" id="Phobius"/>
    </source>
</evidence>
<reference evidence="3" key="1">
    <citation type="submission" date="2019-08" db="EMBL/GenBank/DDBJ databases">
        <authorList>
            <person name="Kucharzyk K."/>
            <person name="Murdoch R.W."/>
            <person name="Higgins S."/>
            <person name="Loffler F."/>
        </authorList>
    </citation>
    <scope>NUCLEOTIDE SEQUENCE</scope>
</reference>
<dbReference type="InterPro" id="IPR011701">
    <property type="entry name" value="MFS"/>
</dbReference>
<feature type="transmembrane region" description="Helical" evidence="1">
    <location>
        <begin position="14"/>
        <end position="34"/>
    </location>
</feature>
<proteinExistence type="predicted"/>
<dbReference type="AlphaFoldDB" id="A0A645IFE5"/>
<sequence>MPLYYISYLHGSELYASSLLTVFLAAGAIGTLGGGILSDRYGSKRIMLWSILPISLLLYLFKITAGFEVFVILALTSALLSCAFSSTLVLAQQMMPGNIAIASGLTIGLSVGLGAMGVVALGKIADLWSMPVVFDVLAFLPLLGFMLTLYVTEPEKHSNYITVKT</sequence>
<name>A0A645IFE5_9ZZZZ</name>
<keyword evidence="1" id="KW-0472">Membrane</keyword>
<evidence type="ECO:0000313" key="3">
    <source>
        <dbReference type="EMBL" id="MPN46093.1"/>
    </source>
</evidence>
<accession>A0A645IFE5</accession>
<feature type="transmembrane region" description="Helical" evidence="1">
    <location>
        <begin position="46"/>
        <end position="63"/>
    </location>
</feature>
<dbReference type="GO" id="GO:0005886">
    <property type="term" value="C:plasma membrane"/>
    <property type="evidence" value="ECO:0007669"/>
    <property type="project" value="TreeGrafter"/>
</dbReference>
<dbReference type="Pfam" id="PF07690">
    <property type="entry name" value="MFS_1"/>
    <property type="match status" value="1"/>
</dbReference>
<feature type="transmembrane region" description="Helical" evidence="1">
    <location>
        <begin position="69"/>
        <end position="91"/>
    </location>
</feature>
<feature type="transmembrane region" description="Helical" evidence="1">
    <location>
        <begin position="127"/>
        <end position="151"/>
    </location>
</feature>
<dbReference type="InterPro" id="IPR020846">
    <property type="entry name" value="MFS_dom"/>
</dbReference>
<protein>
    <submittedName>
        <fullName evidence="3">Fosmidomycin resistance protein</fullName>
    </submittedName>
</protein>
<evidence type="ECO:0000259" key="2">
    <source>
        <dbReference type="PROSITE" id="PS50850"/>
    </source>
</evidence>
<dbReference type="PROSITE" id="PS50850">
    <property type="entry name" value="MFS"/>
    <property type="match status" value="1"/>
</dbReference>
<dbReference type="GO" id="GO:0022857">
    <property type="term" value="F:transmembrane transporter activity"/>
    <property type="evidence" value="ECO:0007669"/>
    <property type="project" value="InterPro"/>
</dbReference>
<dbReference type="PANTHER" id="PTHR43129">
    <property type="entry name" value="FOSMIDOMYCIN RESISTANCE PROTEIN"/>
    <property type="match status" value="1"/>
</dbReference>
<dbReference type="EMBL" id="VSSQ01106457">
    <property type="protein sequence ID" value="MPN46093.1"/>
    <property type="molecule type" value="Genomic_DNA"/>
</dbReference>
<organism evidence="3">
    <name type="scientific">bioreactor metagenome</name>
    <dbReference type="NCBI Taxonomy" id="1076179"/>
    <lineage>
        <taxon>unclassified sequences</taxon>
        <taxon>metagenomes</taxon>
        <taxon>ecological metagenomes</taxon>
    </lineage>
</organism>
<comment type="caution">
    <text evidence="3">The sequence shown here is derived from an EMBL/GenBank/DDBJ whole genome shotgun (WGS) entry which is preliminary data.</text>
</comment>
<gene>
    <name evidence="3" type="primary">fsr_16</name>
    <name evidence="3" type="ORF">SDC9_193673</name>
</gene>
<dbReference type="InterPro" id="IPR036259">
    <property type="entry name" value="MFS_trans_sf"/>
</dbReference>
<dbReference type="SUPFAM" id="SSF103473">
    <property type="entry name" value="MFS general substrate transporter"/>
    <property type="match status" value="1"/>
</dbReference>
<feature type="domain" description="Major facilitator superfamily (MFS) profile" evidence="2">
    <location>
        <begin position="1"/>
        <end position="156"/>
    </location>
</feature>